<evidence type="ECO:0000256" key="1">
    <source>
        <dbReference type="SAM" id="Phobius"/>
    </source>
</evidence>
<dbReference type="OrthoDB" id="10305297at2759"/>
<dbReference type="AlphaFoldDB" id="A0A0V0RLL9"/>
<comment type="caution">
    <text evidence="2">The sequence shown here is derived from an EMBL/GenBank/DDBJ whole genome shotgun (WGS) entry which is preliminary data.</text>
</comment>
<keyword evidence="1" id="KW-1133">Transmembrane helix</keyword>
<evidence type="ECO:0000313" key="3">
    <source>
        <dbReference type="Proteomes" id="UP000054630"/>
    </source>
</evidence>
<accession>A0A0V0RLL9</accession>
<sequence length="129" mass="14400">MKAKNKVTATRGSLHCLALHFQTFRVCLKSQLTNRQKLFLPFESSSLYVYIYILLCGASLLLFSVSALAKAKALAPCDLKIEAAFPVSADVEQSKTTRAVRSWIRFTDYSGPTYATPFILIIVDYSILI</sequence>
<name>A0A0V0RLL9_9BILA</name>
<proteinExistence type="predicted"/>
<dbReference type="EMBL" id="JYDL01000138">
    <property type="protein sequence ID" value="KRX15173.1"/>
    <property type="molecule type" value="Genomic_DNA"/>
</dbReference>
<keyword evidence="3" id="KW-1185">Reference proteome</keyword>
<reference evidence="2 3" key="1">
    <citation type="submission" date="2015-01" db="EMBL/GenBank/DDBJ databases">
        <title>Evolution of Trichinella species and genotypes.</title>
        <authorList>
            <person name="Korhonen P.K."/>
            <person name="Edoardo P."/>
            <person name="Giuseppe L.R."/>
            <person name="Gasser R.B."/>
        </authorList>
    </citation>
    <scope>NUCLEOTIDE SEQUENCE [LARGE SCALE GENOMIC DNA]</scope>
    <source>
        <strain evidence="2">ISS37</strain>
    </source>
</reference>
<organism evidence="2 3">
    <name type="scientific">Trichinella nelsoni</name>
    <dbReference type="NCBI Taxonomy" id="6336"/>
    <lineage>
        <taxon>Eukaryota</taxon>
        <taxon>Metazoa</taxon>
        <taxon>Ecdysozoa</taxon>
        <taxon>Nematoda</taxon>
        <taxon>Enoplea</taxon>
        <taxon>Dorylaimia</taxon>
        <taxon>Trichinellida</taxon>
        <taxon>Trichinellidae</taxon>
        <taxon>Trichinella</taxon>
    </lineage>
</organism>
<dbReference type="Proteomes" id="UP000054630">
    <property type="component" value="Unassembled WGS sequence"/>
</dbReference>
<evidence type="ECO:0000313" key="2">
    <source>
        <dbReference type="EMBL" id="KRX15173.1"/>
    </source>
</evidence>
<feature type="transmembrane region" description="Helical" evidence="1">
    <location>
        <begin position="47"/>
        <end position="69"/>
    </location>
</feature>
<gene>
    <name evidence="2" type="ORF">T07_2352</name>
</gene>
<protein>
    <submittedName>
        <fullName evidence="2">Uncharacterized protein</fullName>
    </submittedName>
</protein>
<keyword evidence="1" id="KW-0812">Transmembrane</keyword>
<keyword evidence="1" id="KW-0472">Membrane</keyword>